<keyword evidence="15" id="KW-1185">Reference proteome</keyword>
<evidence type="ECO:0000256" key="4">
    <source>
        <dbReference type="ARBA" id="ARBA00022448"/>
    </source>
</evidence>
<comment type="caution">
    <text evidence="14">The sequence shown here is derived from an EMBL/GenBank/DDBJ whole genome shotgun (WGS) entry which is preliminary data.</text>
</comment>
<dbReference type="FunFam" id="3.40.1380.10:FF:000003">
    <property type="entry name" value="ATP synthase subunit gamma"/>
    <property type="match status" value="1"/>
</dbReference>
<comment type="similarity">
    <text evidence="2">Belongs to the ATPase gamma chain family.</text>
</comment>
<dbReference type="InterPro" id="IPR035968">
    <property type="entry name" value="ATP_synth_F1_ATPase_gsu"/>
</dbReference>
<feature type="compositionally biased region" description="Basic and acidic residues" evidence="13">
    <location>
        <begin position="62"/>
        <end position="84"/>
    </location>
</feature>
<evidence type="ECO:0000313" key="15">
    <source>
        <dbReference type="Proteomes" id="UP001152562"/>
    </source>
</evidence>
<dbReference type="FunFam" id="1.10.287.80:FF:000001">
    <property type="entry name" value="ATP synthase gamma chain"/>
    <property type="match status" value="1"/>
</dbReference>
<proteinExistence type="inferred from homology"/>
<keyword evidence="9" id="KW-0472">Membrane</keyword>
<dbReference type="GO" id="GO:0005743">
    <property type="term" value="C:mitochondrial inner membrane"/>
    <property type="evidence" value="ECO:0007669"/>
    <property type="project" value="UniProtKB-SubCell"/>
</dbReference>
<evidence type="ECO:0000256" key="6">
    <source>
        <dbReference type="ARBA" id="ARBA00022792"/>
    </source>
</evidence>
<evidence type="ECO:0000256" key="5">
    <source>
        <dbReference type="ARBA" id="ARBA00022781"/>
    </source>
</evidence>
<keyword evidence="11" id="KW-0066">ATP synthesis</keyword>
<dbReference type="Proteomes" id="UP001152562">
    <property type="component" value="Unassembled WGS sequence"/>
</dbReference>
<evidence type="ECO:0000256" key="10">
    <source>
        <dbReference type="ARBA" id="ARBA00023196"/>
    </source>
</evidence>
<evidence type="ECO:0000256" key="9">
    <source>
        <dbReference type="ARBA" id="ARBA00023136"/>
    </source>
</evidence>
<dbReference type="SUPFAM" id="SSF52943">
    <property type="entry name" value="ATP synthase (F1-ATPase), gamma subunit"/>
    <property type="match status" value="1"/>
</dbReference>
<dbReference type="GO" id="GO:0045259">
    <property type="term" value="C:proton-transporting ATP synthase complex"/>
    <property type="evidence" value="ECO:0007669"/>
    <property type="project" value="UniProtKB-KW"/>
</dbReference>
<evidence type="ECO:0000256" key="11">
    <source>
        <dbReference type="ARBA" id="ARBA00023310"/>
    </source>
</evidence>
<evidence type="ECO:0000256" key="7">
    <source>
        <dbReference type="ARBA" id="ARBA00023065"/>
    </source>
</evidence>
<keyword evidence="6" id="KW-0999">Mitochondrion inner membrane</keyword>
<feature type="region of interest" description="Disordered" evidence="13">
    <location>
        <begin position="58"/>
        <end position="84"/>
    </location>
</feature>
<protein>
    <recommendedName>
        <fullName evidence="3">ATP synthase subunit gamma, mitochondrial</fullName>
    </recommendedName>
    <alternativeName>
        <fullName evidence="12">F-ATPase gamma subunit</fullName>
    </alternativeName>
</protein>
<dbReference type="EMBL" id="CALOZG010000087">
    <property type="protein sequence ID" value="CAH4039042.1"/>
    <property type="molecule type" value="Genomic_DNA"/>
</dbReference>
<dbReference type="Gene3D" id="1.10.287.80">
    <property type="entry name" value="ATP synthase, gamma subunit, helix hairpin domain"/>
    <property type="match status" value="2"/>
</dbReference>
<dbReference type="Gene3D" id="3.40.1380.10">
    <property type="match status" value="1"/>
</dbReference>
<evidence type="ECO:0000313" key="14">
    <source>
        <dbReference type="EMBL" id="CAH4039042.1"/>
    </source>
</evidence>
<evidence type="ECO:0000256" key="8">
    <source>
        <dbReference type="ARBA" id="ARBA00023128"/>
    </source>
</evidence>
<keyword evidence="10" id="KW-0139">CF(1)</keyword>
<gene>
    <name evidence="14" type="ORF">PIBRA_LOCUS14504</name>
</gene>
<evidence type="ECO:0000256" key="1">
    <source>
        <dbReference type="ARBA" id="ARBA00004637"/>
    </source>
</evidence>
<name>A0A9P0TVA5_PIEBR</name>
<organism evidence="14 15">
    <name type="scientific">Pieris brassicae</name>
    <name type="common">White butterfly</name>
    <name type="synonym">Large white butterfly</name>
    <dbReference type="NCBI Taxonomy" id="7116"/>
    <lineage>
        <taxon>Eukaryota</taxon>
        <taxon>Metazoa</taxon>
        <taxon>Ecdysozoa</taxon>
        <taxon>Arthropoda</taxon>
        <taxon>Hexapoda</taxon>
        <taxon>Insecta</taxon>
        <taxon>Pterygota</taxon>
        <taxon>Neoptera</taxon>
        <taxon>Endopterygota</taxon>
        <taxon>Lepidoptera</taxon>
        <taxon>Glossata</taxon>
        <taxon>Ditrysia</taxon>
        <taxon>Papilionoidea</taxon>
        <taxon>Pieridae</taxon>
        <taxon>Pierinae</taxon>
        <taxon>Pieris</taxon>
    </lineage>
</organism>
<keyword evidence="7" id="KW-0406">Ion transport</keyword>
<evidence type="ECO:0000256" key="12">
    <source>
        <dbReference type="ARBA" id="ARBA00031066"/>
    </source>
</evidence>
<reference evidence="14" key="1">
    <citation type="submission" date="2022-05" db="EMBL/GenBank/DDBJ databases">
        <authorList>
            <person name="Okamura Y."/>
        </authorList>
    </citation>
    <scope>NUCLEOTIDE SEQUENCE</scope>
</reference>
<sequence length="320" mass="35613">MVQLKQVSLRLKSIKNIQKITKTMKMVSASKFTKAERELQAARPFGYGPRKFYESSHLVKGPVDKKPAGDAKAEPEAVKPEDDKKTKRVYVAMTSDRDLFMGPSTVFLQSGKREVMGVACDVGLCGGVHSGVARRIRRELAARKAEGTSHKLVCVGDKSRGVLRRTYAENMLINVKDIGRIAPVFADASVIAAAIAESRYGYDIGEVYYNKYFSPVKYELTIVPFFNKFRIENAPNMSAFDDVDEDQLESYAEWTLAALLYYALKQGAASEQSARMAAMDNATKNAEEMIRKLTLLFNRTRQAVITRELIEIISGAAALN</sequence>
<dbReference type="InterPro" id="IPR023632">
    <property type="entry name" value="ATP_synth_F1_gsu_CS"/>
</dbReference>
<dbReference type="PANTHER" id="PTHR11693:SF22">
    <property type="entry name" value="ATP SYNTHASE SUBUNIT GAMMA, MITOCHONDRIAL"/>
    <property type="match status" value="1"/>
</dbReference>
<dbReference type="PANTHER" id="PTHR11693">
    <property type="entry name" value="ATP SYNTHASE GAMMA CHAIN"/>
    <property type="match status" value="1"/>
</dbReference>
<dbReference type="Pfam" id="PF00231">
    <property type="entry name" value="ATP-synt"/>
    <property type="match status" value="1"/>
</dbReference>
<dbReference type="PRINTS" id="PR00126">
    <property type="entry name" value="ATPASEGAMMA"/>
</dbReference>
<dbReference type="PIRSF" id="PIRSF039089">
    <property type="entry name" value="ATP_synthase_gamma"/>
    <property type="match status" value="1"/>
</dbReference>
<evidence type="ECO:0000256" key="3">
    <source>
        <dbReference type="ARBA" id="ARBA00020843"/>
    </source>
</evidence>
<dbReference type="CDD" id="cd12151">
    <property type="entry name" value="F1-ATPase_gamma"/>
    <property type="match status" value="1"/>
</dbReference>
<dbReference type="GO" id="GO:0046933">
    <property type="term" value="F:proton-transporting ATP synthase activity, rotational mechanism"/>
    <property type="evidence" value="ECO:0007669"/>
    <property type="project" value="InterPro"/>
</dbReference>
<accession>A0A9P0TVA5</accession>
<evidence type="ECO:0000256" key="13">
    <source>
        <dbReference type="SAM" id="MobiDB-lite"/>
    </source>
</evidence>
<evidence type="ECO:0000256" key="2">
    <source>
        <dbReference type="ARBA" id="ARBA00007681"/>
    </source>
</evidence>
<dbReference type="InterPro" id="IPR000131">
    <property type="entry name" value="ATP_synth_F1_gsu"/>
</dbReference>
<dbReference type="PROSITE" id="PS00153">
    <property type="entry name" value="ATPASE_GAMMA"/>
    <property type="match status" value="1"/>
</dbReference>
<comment type="subcellular location">
    <subcellularLocation>
        <location evidence="1">Mitochondrion inner membrane</location>
        <topology evidence="1">Peripheral membrane protein</topology>
    </subcellularLocation>
</comment>
<dbReference type="AlphaFoldDB" id="A0A9P0TVA5"/>
<keyword evidence="4" id="KW-0813">Transport</keyword>
<keyword evidence="8" id="KW-0496">Mitochondrion</keyword>
<keyword evidence="5" id="KW-0375">Hydrogen ion transport</keyword>